<dbReference type="Proteomes" id="UP001275084">
    <property type="component" value="Unassembled WGS sequence"/>
</dbReference>
<evidence type="ECO:0000313" key="3">
    <source>
        <dbReference type="Proteomes" id="UP001275084"/>
    </source>
</evidence>
<feature type="region of interest" description="Disordered" evidence="1">
    <location>
        <begin position="1"/>
        <end position="48"/>
    </location>
</feature>
<feature type="compositionally biased region" description="Polar residues" evidence="1">
    <location>
        <begin position="243"/>
        <end position="253"/>
    </location>
</feature>
<name>A0AAJ0HB76_9PEZI</name>
<protein>
    <submittedName>
        <fullName evidence="2">Uncharacterized protein</fullName>
    </submittedName>
</protein>
<dbReference type="AlphaFoldDB" id="A0AAJ0HB76"/>
<reference evidence="2" key="1">
    <citation type="journal article" date="2023" name="Mol. Phylogenet. Evol.">
        <title>Genome-scale phylogeny and comparative genomics of the fungal order Sordariales.</title>
        <authorList>
            <person name="Hensen N."/>
            <person name="Bonometti L."/>
            <person name="Westerberg I."/>
            <person name="Brannstrom I.O."/>
            <person name="Guillou S."/>
            <person name="Cros-Aarteil S."/>
            <person name="Calhoun S."/>
            <person name="Haridas S."/>
            <person name="Kuo A."/>
            <person name="Mondo S."/>
            <person name="Pangilinan J."/>
            <person name="Riley R."/>
            <person name="LaButti K."/>
            <person name="Andreopoulos B."/>
            <person name="Lipzen A."/>
            <person name="Chen C."/>
            <person name="Yan M."/>
            <person name="Daum C."/>
            <person name="Ng V."/>
            <person name="Clum A."/>
            <person name="Steindorff A."/>
            <person name="Ohm R.A."/>
            <person name="Martin F."/>
            <person name="Silar P."/>
            <person name="Natvig D.O."/>
            <person name="Lalanne C."/>
            <person name="Gautier V."/>
            <person name="Ament-Velasquez S.L."/>
            <person name="Kruys A."/>
            <person name="Hutchinson M.I."/>
            <person name="Powell A.J."/>
            <person name="Barry K."/>
            <person name="Miller A.N."/>
            <person name="Grigoriev I.V."/>
            <person name="Debuchy R."/>
            <person name="Gladieux P."/>
            <person name="Hiltunen Thoren M."/>
            <person name="Johannesson H."/>
        </authorList>
    </citation>
    <scope>NUCLEOTIDE SEQUENCE</scope>
    <source>
        <strain evidence="2">CBS 955.72</strain>
    </source>
</reference>
<accession>A0AAJ0HB76</accession>
<sequence>MANYELKMPAKRAISESSSSESSTPATRRAKKIKDHRSAEKRATKVTNVSTSIAPPAIFADMAAALPAENPFDNSHFATTPKPEGSTAAPNMPSEPGAVPATGTSAATGTVPVGKVSGIRKERHGTKKRKNLDANVETRASFKKIYKRLKRMEHANEIMNHDMIADEIELVRKEIGKINEDRRVNDMVEQTQAREDITELKEDIAKLKNDRRVDEMRAAYRHKMLFNSLKKISEDVNDIKKAQQQLENSKEISTPQKTKQAPKTKEQFSRILESFTGEMDRSKSIQDVGNKGDLCIKYAEDFFRNF</sequence>
<organism evidence="2 3">
    <name type="scientific">Lasiosphaeria hispida</name>
    <dbReference type="NCBI Taxonomy" id="260671"/>
    <lineage>
        <taxon>Eukaryota</taxon>
        <taxon>Fungi</taxon>
        <taxon>Dikarya</taxon>
        <taxon>Ascomycota</taxon>
        <taxon>Pezizomycotina</taxon>
        <taxon>Sordariomycetes</taxon>
        <taxon>Sordariomycetidae</taxon>
        <taxon>Sordariales</taxon>
        <taxon>Lasiosphaeriaceae</taxon>
        <taxon>Lasiosphaeria</taxon>
    </lineage>
</organism>
<reference evidence="2" key="2">
    <citation type="submission" date="2023-06" db="EMBL/GenBank/DDBJ databases">
        <authorList>
            <consortium name="Lawrence Berkeley National Laboratory"/>
            <person name="Haridas S."/>
            <person name="Hensen N."/>
            <person name="Bonometti L."/>
            <person name="Westerberg I."/>
            <person name="Brannstrom I.O."/>
            <person name="Guillou S."/>
            <person name="Cros-Aarteil S."/>
            <person name="Calhoun S."/>
            <person name="Kuo A."/>
            <person name="Mondo S."/>
            <person name="Pangilinan J."/>
            <person name="Riley R."/>
            <person name="Labutti K."/>
            <person name="Andreopoulos B."/>
            <person name="Lipzen A."/>
            <person name="Chen C."/>
            <person name="Yanf M."/>
            <person name="Daum C."/>
            <person name="Ng V."/>
            <person name="Clum A."/>
            <person name="Steindorff A."/>
            <person name="Ohm R."/>
            <person name="Martin F."/>
            <person name="Silar P."/>
            <person name="Natvig D."/>
            <person name="Lalanne C."/>
            <person name="Gautier V."/>
            <person name="Ament-Velasquez S.L."/>
            <person name="Kruys A."/>
            <person name="Hutchinson M.I."/>
            <person name="Powell A.J."/>
            <person name="Barry K."/>
            <person name="Miller A.N."/>
            <person name="Grigoriev I.V."/>
            <person name="Debuchy R."/>
            <person name="Gladieux P."/>
            <person name="Thoren M.H."/>
            <person name="Johannesson H."/>
        </authorList>
    </citation>
    <scope>NUCLEOTIDE SEQUENCE</scope>
    <source>
        <strain evidence="2">CBS 955.72</strain>
    </source>
</reference>
<evidence type="ECO:0000313" key="2">
    <source>
        <dbReference type="EMBL" id="KAK3346110.1"/>
    </source>
</evidence>
<comment type="caution">
    <text evidence="2">The sequence shown here is derived from an EMBL/GenBank/DDBJ whole genome shotgun (WGS) entry which is preliminary data.</text>
</comment>
<evidence type="ECO:0000256" key="1">
    <source>
        <dbReference type="SAM" id="MobiDB-lite"/>
    </source>
</evidence>
<feature type="region of interest" description="Disordered" evidence="1">
    <location>
        <begin position="71"/>
        <end position="111"/>
    </location>
</feature>
<feature type="region of interest" description="Disordered" evidence="1">
    <location>
        <begin position="243"/>
        <end position="266"/>
    </location>
</feature>
<dbReference type="EMBL" id="JAUIQD010000006">
    <property type="protein sequence ID" value="KAK3346110.1"/>
    <property type="molecule type" value="Genomic_DNA"/>
</dbReference>
<proteinExistence type="predicted"/>
<gene>
    <name evidence="2" type="ORF">B0T25DRAFT_571269</name>
</gene>
<keyword evidence="3" id="KW-1185">Reference proteome</keyword>